<comment type="subcellular location">
    <subcellularLocation>
        <location evidence="1">Membrane</location>
        <topology evidence="1">Single-pass type II membrane protein</topology>
    </subcellularLocation>
</comment>
<evidence type="ECO:0000256" key="2">
    <source>
        <dbReference type="ARBA" id="ARBA00010413"/>
    </source>
</evidence>
<feature type="binding site" evidence="10">
    <location>
        <position position="292"/>
    </location>
    <ligand>
        <name>an alpha-L-fucosyl-(1-&gt;2)-beta-D-galactosyl derivative</name>
        <dbReference type="ChEBI" id="CHEBI:140327"/>
    </ligand>
</feature>
<dbReference type="InterPro" id="IPR005076">
    <property type="entry name" value="Glyco_trans_6"/>
</dbReference>
<evidence type="ECO:0000256" key="4">
    <source>
        <dbReference type="ARBA" id="ARBA00022679"/>
    </source>
</evidence>
<dbReference type="InterPro" id="IPR029044">
    <property type="entry name" value="Nucleotide-diphossugar_trans"/>
</dbReference>
<evidence type="ECO:0000256" key="12">
    <source>
        <dbReference type="SAM" id="Phobius"/>
    </source>
</evidence>
<dbReference type="FunFam" id="3.90.550.10:FF:000022">
    <property type="entry name" value="Histo-blood group ABO system transferase"/>
    <property type="match status" value="1"/>
</dbReference>
<keyword evidence="11" id="KW-0464">Manganese</keyword>
<feature type="binding site" evidence="10">
    <location>
        <position position="315"/>
    </location>
    <ligand>
        <name>an alpha-L-fucosyl-(1-&gt;2)-beta-D-galactosyl derivative</name>
        <dbReference type="ChEBI" id="CHEBI:140327"/>
    </ligand>
</feature>
<dbReference type="Proteomes" id="UP000812440">
    <property type="component" value="Chromosome 4"/>
</dbReference>
<feature type="binding site" evidence="10">
    <location>
        <begin position="110"/>
        <end position="112"/>
    </location>
    <ligand>
        <name>UDP-N-acetyl-alpha-D-galactosamine</name>
        <dbReference type="ChEBI" id="CHEBI:67138"/>
    </ligand>
</feature>
<dbReference type="AlphaFoldDB" id="A0A8T2IV32"/>
<comment type="similarity">
    <text evidence="2">Belongs to the glycosyltransferase 6 family.</text>
</comment>
<name>A0A8T2IV32_9PIPI</name>
<keyword evidence="3" id="KW-0328">Glycosyltransferase</keyword>
<comment type="caution">
    <text evidence="13">The sequence shown here is derived from an EMBL/GenBank/DDBJ whole genome shotgun (WGS) entry which is preliminary data.</text>
</comment>
<evidence type="ECO:0000313" key="14">
    <source>
        <dbReference type="Proteomes" id="UP000812440"/>
    </source>
</evidence>
<keyword evidence="11" id="KW-0479">Metal-binding</keyword>
<evidence type="ECO:0000256" key="5">
    <source>
        <dbReference type="ARBA" id="ARBA00022692"/>
    </source>
</evidence>
<organism evidence="13 14">
    <name type="scientific">Hymenochirus boettgeri</name>
    <name type="common">Congo dwarf clawed frog</name>
    <dbReference type="NCBI Taxonomy" id="247094"/>
    <lineage>
        <taxon>Eukaryota</taxon>
        <taxon>Metazoa</taxon>
        <taxon>Chordata</taxon>
        <taxon>Craniata</taxon>
        <taxon>Vertebrata</taxon>
        <taxon>Euteleostomi</taxon>
        <taxon>Amphibia</taxon>
        <taxon>Batrachia</taxon>
        <taxon>Anura</taxon>
        <taxon>Pipoidea</taxon>
        <taxon>Pipidae</taxon>
        <taxon>Pipinae</taxon>
        <taxon>Hymenochirus</taxon>
    </lineage>
</organism>
<evidence type="ECO:0000256" key="1">
    <source>
        <dbReference type="ARBA" id="ARBA00004606"/>
    </source>
</evidence>
<reference evidence="13" key="1">
    <citation type="thesis" date="2020" institute="ProQuest LLC" country="789 East Eisenhower Parkway, Ann Arbor, MI, USA">
        <title>Comparative Genomics and Chromosome Evolution.</title>
        <authorList>
            <person name="Mudd A.B."/>
        </authorList>
    </citation>
    <scope>NUCLEOTIDE SEQUENCE</scope>
    <source>
        <strain evidence="13">Female2</strain>
        <tissue evidence="13">Blood</tissue>
    </source>
</reference>
<accession>A0A8T2IV32</accession>
<keyword evidence="4" id="KW-0808">Transferase</keyword>
<dbReference type="OrthoDB" id="10013941at2759"/>
<evidence type="ECO:0000256" key="8">
    <source>
        <dbReference type="ARBA" id="ARBA00023136"/>
    </source>
</evidence>
<dbReference type="Pfam" id="PF03414">
    <property type="entry name" value="Glyco_transf_6"/>
    <property type="match status" value="1"/>
</dbReference>
<proteinExistence type="inferred from homology"/>
<keyword evidence="8 12" id="KW-0472">Membrane</keyword>
<evidence type="ECO:0000256" key="9">
    <source>
        <dbReference type="PIRSR" id="PIRSR605076-1"/>
    </source>
</evidence>
<keyword evidence="5 12" id="KW-0812">Transmembrane</keyword>
<sequence>MVSRAAISGGLIASVLILVLFYAKNTTFFFQNKFFIEPVNVSVNEQGIQVLRMELAQCERKMLLGQRYISRKPALQFITPWLAPILWDGTYDLKILNNQFKDKRIGLFVFAVKKYIRFLPPFLESAERYFMVGYSVNYYVFTDKVGEVQRPKLGNGRILNLLEVEADKRWQDISMKRMQILVNLTNERLRDEIDYLVCADVDMVFNDHVGVEILGNLVATLHPGFFLSEPMHFPYERRPISEAYVPLGQGDFYYMAAFYGGTVQEIYKLSSACCSGISVDKKNNIEALWQEESHLNKYLVYNKPTKVLSPEYIWDTNLPHGDLVKKKRFLAVHKDHEEVRN</sequence>
<keyword evidence="7 12" id="KW-1133">Transmembrane helix</keyword>
<dbReference type="SUPFAM" id="SSF53448">
    <property type="entry name" value="Nucleotide-diphospho-sugar transferases"/>
    <property type="match status" value="1"/>
</dbReference>
<evidence type="ECO:0000256" key="7">
    <source>
        <dbReference type="ARBA" id="ARBA00022989"/>
    </source>
</evidence>
<dbReference type="GO" id="GO:0031982">
    <property type="term" value="C:vesicle"/>
    <property type="evidence" value="ECO:0007669"/>
    <property type="project" value="TreeGrafter"/>
</dbReference>
<feature type="binding site" evidence="11">
    <location>
        <position position="200"/>
    </location>
    <ligand>
        <name>Mn(2+)</name>
        <dbReference type="ChEBI" id="CHEBI:29035"/>
    </ligand>
</feature>
<dbReference type="EMBL" id="JAACNH010000007">
    <property type="protein sequence ID" value="KAG8436829.1"/>
    <property type="molecule type" value="Genomic_DNA"/>
</dbReference>
<protein>
    <submittedName>
        <fullName evidence="13">Uncharacterized protein</fullName>
    </submittedName>
</protein>
<evidence type="ECO:0000256" key="6">
    <source>
        <dbReference type="ARBA" id="ARBA00022968"/>
    </source>
</evidence>
<feature type="binding site" evidence="10">
    <location>
        <begin position="200"/>
        <end position="202"/>
    </location>
    <ligand>
        <name>UDP-N-acetyl-alpha-D-galactosamine</name>
        <dbReference type="ChEBI" id="CHEBI:67138"/>
    </ligand>
</feature>
<dbReference type="Gene3D" id="3.90.550.10">
    <property type="entry name" value="Spore Coat Polysaccharide Biosynthesis Protein SpsA, Chain A"/>
    <property type="match status" value="1"/>
</dbReference>
<dbReference type="GO" id="GO:0005794">
    <property type="term" value="C:Golgi apparatus"/>
    <property type="evidence" value="ECO:0007669"/>
    <property type="project" value="TreeGrafter"/>
</dbReference>
<comment type="cofactor">
    <cofactor evidence="11">
        <name>Mn(2+)</name>
        <dbReference type="ChEBI" id="CHEBI:29035"/>
    </cofactor>
    <text evidence="11">Binds 1 Mn(2+) ion per subunit.</text>
</comment>
<feature type="active site" description="Nucleophile" evidence="9">
    <location>
        <position position="292"/>
    </location>
</feature>
<evidence type="ECO:0000313" key="13">
    <source>
        <dbReference type="EMBL" id="KAG8436829.1"/>
    </source>
</evidence>
<dbReference type="GO" id="GO:0016758">
    <property type="term" value="F:hexosyltransferase activity"/>
    <property type="evidence" value="ECO:0007669"/>
    <property type="project" value="InterPro"/>
</dbReference>
<evidence type="ECO:0000256" key="10">
    <source>
        <dbReference type="PIRSR" id="PIRSR605076-2"/>
    </source>
</evidence>
<evidence type="ECO:0000256" key="3">
    <source>
        <dbReference type="ARBA" id="ARBA00022676"/>
    </source>
</evidence>
<evidence type="ECO:0000256" key="11">
    <source>
        <dbReference type="PIRSR" id="PIRSR605076-3"/>
    </source>
</evidence>
<feature type="binding site" evidence="11">
    <location>
        <position position="202"/>
    </location>
    <ligand>
        <name>Mn(2+)</name>
        <dbReference type="ChEBI" id="CHEBI:29035"/>
    </ligand>
</feature>
<dbReference type="GO" id="GO:0046872">
    <property type="term" value="F:metal ion binding"/>
    <property type="evidence" value="ECO:0007669"/>
    <property type="project" value="UniProtKB-KW"/>
</dbReference>
<feature type="binding site" evidence="10">
    <location>
        <position position="222"/>
    </location>
    <ligand>
        <name>an alpha-L-fucosyl-(1-&gt;2)-beta-D-galactosyl derivative</name>
        <dbReference type="ChEBI" id="CHEBI:140327"/>
    </ligand>
</feature>
<dbReference type="GO" id="GO:0016020">
    <property type="term" value="C:membrane"/>
    <property type="evidence" value="ECO:0007669"/>
    <property type="project" value="UniProtKB-SubCell"/>
</dbReference>
<keyword evidence="6" id="KW-0735">Signal-anchor</keyword>
<feature type="transmembrane region" description="Helical" evidence="12">
    <location>
        <begin position="6"/>
        <end position="23"/>
    </location>
</feature>
<gene>
    <name evidence="13" type="ORF">GDO86_007784</name>
</gene>
<dbReference type="PANTHER" id="PTHR10462">
    <property type="entry name" value="GLYCOSYLTRANSFERASE-RELATED"/>
    <property type="match status" value="1"/>
</dbReference>
<feature type="binding site" evidence="10">
    <location>
        <position position="115"/>
    </location>
    <ligand>
        <name>UDP-N-acetyl-alpha-D-galactosamine</name>
        <dbReference type="ChEBI" id="CHEBI:67138"/>
    </ligand>
</feature>
<dbReference type="PANTHER" id="PTHR10462:SF57">
    <property type="entry name" value="HISTO-BLOOD GROUP ABO SYSTEM TRANSFERASE 2"/>
    <property type="match status" value="1"/>
</dbReference>
<dbReference type="GO" id="GO:0005975">
    <property type="term" value="P:carbohydrate metabolic process"/>
    <property type="evidence" value="ECO:0007669"/>
    <property type="project" value="InterPro"/>
</dbReference>
<keyword evidence="14" id="KW-1185">Reference proteome</keyword>